<dbReference type="GO" id="GO:0008340">
    <property type="term" value="P:determination of adult lifespan"/>
    <property type="evidence" value="ECO:0007669"/>
    <property type="project" value="EnsemblMetazoa"/>
</dbReference>
<dbReference type="OMA" id="WSECKAG"/>
<dbReference type="InterPro" id="IPR038130">
    <property type="entry name" value="PTN/MK_C_dom_sf"/>
</dbReference>
<keyword evidence="10" id="KW-1185">Reference proteome</keyword>
<dbReference type="GO" id="GO:0005576">
    <property type="term" value="C:extracellular region"/>
    <property type="evidence" value="ECO:0007669"/>
    <property type="project" value="UniProtKB-SubCell"/>
</dbReference>
<dbReference type="eggNOG" id="ENOG502TM4H">
    <property type="taxonomic scope" value="Eukaryota"/>
</dbReference>
<dbReference type="PANTHER" id="PTHR21050">
    <property type="entry name" value="MIDKINE AND PLEIOTROPHIN 1, ISOFORM A-RELATED"/>
    <property type="match status" value="1"/>
</dbReference>
<evidence type="ECO:0000256" key="5">
    <source>
        <dbReference type="ARBA" id="ARBA00023157"/>
    </source>
</evidence>
<dbReference type="FunCoup" id="B4MN88">
    <property type="interactions" value="17"/>
</dbReference>
<feature type="signal peptide" evidence="7">
    <location>
        <begin position="1"/>
        <end position="30"/>
    </location>
</feature>
<feature type="chain" id="PRO_5002818174" description="Pleiotrophin/Midkine C-terminal domain-containing protein" evidence="7">
    <location>
        <begin position="31"/>
        <end position="285"/>
    </location>
</feature>
<evidence type="ECO:0000256" key="2">
    <source>
        <dbReference type="ARBA" id="ARBA00005403"/>
    </source>
</evidence>
<feature type="compositionally biased region" description="Basic residues" evidence="6">
    <location>
        <begin position="270"/>
        <end position="279"/>
    </location>
</feature>
<dbReference type="FunFam" id="2.30.90.10:FF:000001">
    <property type="entry name" value="Pleiotrophin"/>
    <property type="match status" value="1"/>
</dbReference>
<comment type="similarity">
    <text evidence="2">Belongs to the pleiotrophin family.</text>
</comment>
<feature type="region of interest" description="Disordered" evidence="6">
    <location>
        <begin position="60"/>
        <end position="162"/>
    </location>
</feature>
<feature type="region of interest" description="Disordered" evidence="6">
    <location>
        <begin position="253"/>
        <end position="285"/>
    </location>
</feature>
<evidence type="ECO:0000313" key="9">
    <source>
        <dbReference type="EMBL" id="EDW73644.1"/>
    </source>
</evidence>
<feature type="compositionally biased region" description="Polar residues" evidence="6">
    <location>
        <begin position="115"/>
        <end position="127"/>
    </location>
</feature>
<dbReference type="InterPro" id="IPR020090">
    <property type="entry name" value="PTN/MK_C_dom"/>
</dbReference>
<dbReference type="OrthoDB" id="8818336at2759"/>
<reference evidence="9 10" key="1">
    <citation type="journal article" date="2007" name="Nature">
        <title>Evolution of genes and genomes on the Drosophila phylogeny.</title>
        <authorList>
            <consortium name="Drosophila 12 Genomes Consortium"/>
            <person name="Clark A.G."/>
            <person name="Eisen M.B."/>
            <person name="Smith D.R."/>
            <person name="Bergman C.M."/>
            <person name="Oliver B."/>
            <person name="Markow T.A."/>
            <person name="Kaufman T.C."/>
            <person name="Kellis M."/>
            <person name="Gelbart W."/>
            <person name="Iyer V.N."/>
            <person name="Pollard D.A."/>
            <person name="Sackton T.B."/>
            <person name="Larracuente A.M."/>
            <person name="Singh N.D."/>
            <person name="Abad J.P."/>
            <person name="Abt D.N."/>
            <person name="Adryan B."/>
            <person name="Aguade M."/>
            <person name="Akashi H."/>
            <person name="Anderson W.W."/>
            <person name="Aquadro C.F."/>
            <person name="Ardell D.H."/>
            <person name="Arguello R."/>
            <person name="Artieri C.G."/>
            <person name="Barbash D.A."/>
            <person name="Barker D."/>
            <person name="Barsanti P."/>
            <person name="Batterham P."/>
            <person name="Batzoglou S."/>
            <person name="Begun D."/>
            <person name="Bhutkar A."/>
            <person name="Blanco E."/>
            <person name="Bosak S.A."/>
            <person name="Bradley R.K."/>
            <person name="Brand A.D."/>
            <person name="Brent M.R."/>
            <person name="Brooks A.N."/>
            <person name="Brown R.H."/>
            <person name="Butlin R.K."/>
            <person name="Caggese C."/>
            <person name="Calvi B.R."/>
            <person name="Bernardo de Carvalho A."/>
            <person name="Caspi A."/>
            <person name="Castrezana S."/>
            <person name="Celniker S.E."/>
            <person name="Chang J.L."/>
            <person name="Chapple C."/>
            <person name="Chatterji S."/>
            <person name="Chinwalla A."/>
            <person name="Civetta A."/>
            <person name="Clifton S.W."/>
            <person name="Comeron J.M."/>
            <person name="Costello J.C."/>
            <person name="Coyne J.A."/>
            <person name="Daub J."/>
            <person name="David R.G."/>
            <person name="Delcher A.L."/>
            <person name="Delehaunty K."/>
            <person name="Do C.B."/>
            <person name="Ebling H."/>
            <person name="Edwards K."/>
            <person name="Eickbush T."/>
            <person name="Evans J.D."/>
            <person name="Filipski A."/>
            <person name="Findeiss S."/>
            <person name="Freyhult E."/>
            <person name="Fulton L."/>
            <person name="Fulton R."/>
            <person name="Garcia A.C."/>
            <person name="Gardiner A."/>
            <person name="Garfield D.A."/>
            <person name="Garvin B.E."/>
            <person name="Gibson G."/>
            <person name="Gilbert D."/>
            <person name="Gnerre S."/>
            <person name="Godfrey J."/>
            <person name="Good R."/>
            <person name="Gotea V."/>
            <person name="Gravely B."/>
            <person name="Greenberg A.J."/>
            <person name="Griffiths-Jones S."/>
            <person name="Gross S."/>
            <person name="Guigo R."/>
            <person name="Gustafson E.A."/>
            <person name="Haerty W."/>
            <person name="Hahn M.W."/>
            <person name="Halligan D.L."/>
            <person name="Halpern A.L."/>
            <person name="Halter G.M."/>
            <person name="Han M.V."/>
            <person name="Heger A."/>
            <person name="Hillier L."/>
            <person name="Hinrichs A.S."/>
            <person name="Holmes I."/>
            <person name="Hoskins R.A."/>
            <person name="Hubisz M.J."/>
            <person name="Hultmark D."/>
            <person name="Huntley M.A."/>
            <person name="Jaffe D.B."/>
            <person name="Jagadeeshan S."/>
            <person name="Jeck W.R."/>
            <person name="Johnson J."/>
            <person name="Jones C.D."/>
            <person name="Jordan W.C."/>
            <person name="Karpen G.H."/>
            <person name="Kataoka E."/>
            <person name="Keightley P.D."/>
            <person name="Kheradpour P."/>
            <person name="Kirkness E.F."/>
            <person name="Koerich L.B."/>
            <person name="Kristiansen K."/>
            <person name="Kudrna D."/>
            <person name="Kulathinal R.J."/>
            <person name="Kumar S."/>
            <person name="Kwok R."/>
            <person name="Lander E."/>
            <person name="Langley C.H."/>
            <person name="Lapoint R."/>
            <person name="Lazzaro B.P."/>
            <person name="Lee S.J."/>
            <person name="Levesque L."/>
            <person name="Li R."/>
            <person name="Lin C.F."/>
            <person name="Lin M.F."/>
            <person name="Lindblad-Toh K."/>
            <person name="Llopart A."/>
            <person name="Long M."/>
            <person name="Low L."/>
            <person name="Lozovsky E."/>
            <person name="Lu J."/>
            <person name="Luo M."/>
            <person name="Machado C.A."/>
            <person name="Makalowski W."/>
            <person name="Marzo M."/>
            <person name="Matsuda M."/>
            <person name="Matzkin L."/>
            <person name="McAllister B."/>
            <person name="McBride C.S."/>
            <person name="McKernan B."/>
            <person name="McKernan K."/>
            <person name="Mendez-Lago M."/>
            <person name="Minx P."/>
            <person name="Mollenhauer M.U."/>
            <person name="Montooth K."/>
            <person name="Mount S.M."/>
            <person name="Mu X."/>
            <person name="Myers E."/>
            <person name="Negre B."/>
            <person name="Newfeld S."/>
            <person name="Nielsen R."/>
            <person name="Noor M.A."/>
            <person name="O'Grady P."/>
            <person name="Pachter L."/>
            <person name="Papaceit M."/>
            <person name="Parisi M.J."/>
            <person name="Parisi M."/>
            <person name="Parts L."/>
            <person name="Pedersen J.S."/>
            <person name="Pesole G."/>
            <person name="Phillippy A.M."/>
            <person name="Ponting C.P."/>
            <person name="Pop M."/>
            <person name="Porcelli D."/>
            <person name="Powell J.R."/>
            <person name="Prohaska S."/>
            <person name="Pruitt K."/>
            <person name="Puig M."/>
            <person name="Quesneville H."/>
            <person name="Ram K.R."/>
            <person name="Rand D."/>
            <person name="Rasmussen M.D."/>
            <person name="Reed L.K."/>
            <person name="Reenan R."/>
            <person name="Reily A."/>
            <person name="Remington K.A."/>
            <person name="Rieger T.T."/>
            <person name="Ritchie M.G."/>
            <person name="Robin C."/>
            <person name="Rogers Y.H."/>
            <person name="Rohde C."/>
            <person name="Rozas J."/>
            <person name="Rubenfield M.J."/>
            <person name="Ruiz A."/>
            <person name="Russo S."/>
            <person name="Salzberg S.L."/>
            <person name="Sanchez-Gracia A."/>
            <person name="Saranga D.J."/>
            <person name="Sato H."/>
            <person name="Schaeffer S.W."/>
            <person name="Schatz M.C."/>
            <person name="Schlenke T."/>
            <person name="Schwartz R."/>
            <person name="Segarra C."/>
            <person name="Singh R.S."/>
            <person name="Sirot L."/>
            <person name="Sirota M."/>
            <person name="Sisneros N.B."/>
            <person name="Smith C.D."/>
            <person name="Smith T.F."/>
            <person name="Spieth J."/>
            <person name="Stage D.E."/>
            <person name="Stark A."/>
            <person name="Stephan W."/>
            <person name="Strausberg R.L."/>
            <person name="Strempel S."/>
            <person name="Sturgill D."/>
            <person name="Sutton G."/>
            <person name="Sutton G.G."/>
            <person name="Tao W."/>
            <person name="Teichmann S."/>
            <person name="Tobari Y.N."/>
            <person name="Tomimura Y."/>
            <person name="Tsolas J.M."/>
            <person name="Valente V.L."/>
            <person name="Venter E."/>
            <person name="Venter J.C."/>
            <person name="Vicario S."/>
            <person name="Vieira F.G."/>
            <person name="Vilella A.J."/>
            <person name="Villasante A."/>
            <person name="Walenz B."/>
            <person name="Wang J."/>
            <person name="Wasserman M."/>
            <person name="Watts T."/>
            <person name="Wilson D."/>
            <person name="Wilson R.K."/>
            <person name="Wing R.A."/>
            <person name="Wolfner M.F."/>
            <person name="Wong A."/>
            <person name="Wong G.K."/>
            <person name="Wu C.I."/>
            <person name="Wu G."/>
            <person name="Yamamoto D."/>
            <person name="Yang H.P."/>
            <person name="Yang S.P."/>
            <person name="Yorke J.A."/>
            <person name="Yoshida K."/>
            <person name="Zdobnov E."/>
            <person name="Zhang P."/>
            <person name="Zhang Y."/>
            <person name="Zimin A.V."/>
            <person name="Baldwin J."/>
            <person name="Abdouelleil A."/>
            <person name="Abdulkadir J."/>
            <person name="Abebe A."/>
            <person name="Abera B."/>
            <person name="Abreu J."/>
            <person name="Acer S.C."/>
            <person name="Aftuck L."/>
            <person name="Alexander A."/>
            <person name="An P."/>
            <person name="Anderson E."/>
            <person name="Anderson S."/>
            <person name="Arachi H."/>
            <person name="Azer M."/>
            <person name="Bachantsang P."/>
            <person name="Barry A."/>
            <person name="Bayul T."/>
            <person name="Berlin A."/>
            <person name="Bessette D."/>
            <person name="Bloom T."/>
            <person name="Blye J."/>
            <person name="Boguslavskiy L."/>
            <person name="Bonnet C."/>
            <person name="Boukhgalter B."/>
            <person name="Bourzgui I."/>
            <person name="Brown A."/>
            <person name="Cahill P."/>
            <person name="Channer S."/>
            <person name="Cheshatsang Y."/>
            <person name="Chuda L."/>
            <person name="Citroen M."/>
            <person name="Collymore A."/>
            <person name="Cooke P."/>
            <person name="Costello M."/>
            <person name="D'Aco K."/>
            <person name="Daza R."/>
            <person name="De Haan G."/>
            <person name="DeGray S."/>
            <person name="DeMaso C."/>
            <person name="Dhargay N."/>
            <person name="Dooley K."/>
            <person name="Dooley E."/>
            <person name="Doricent M."/>
            <person name="Dorje P."/>
            <person name="Dorjee K."/>
            <person name="Dupes A."/>
            <person name="Elong R."/>
            <person name="Falk J."/>
            <person name="Farina A."/>
            <person name="Faro S."/>
            <person name="Ferguson D."/>
            <person name="Fisher S."/>
            <person name="Foley C.D."/>
            <person name="Franke A."/>
            <person name="Friedrich D."/>
            <person name="Gadbois L."/>
            <person name="Gearin G."/>
            <person name="Gearin C.R."/>
            <person name="Giannoukos G."/>
            <person name="Goode T."/>
            <person name="Graham J."/>
            <person name="Grandbois E."/>
            <person name="Grewal S."/>
            <person name="Gyaltsen K."/>
            <person name="Hafez N."/>
            <person name="Hagos B."/>
            <person name="Hall J."/>
            <person name="Henson C."/>
            <person name="Hollinger A."/>
            <person name="Honan T."/>
            <person name="Huard M.D."/>
            <person name="Hughes L."/>
            <person name="Hurhula B."/>
            <person name="Husby M.E."/>
            <person name="Kamat A."/>
            <person name="Kanga B."/>
            <person name="Kashin S."/>
            <person name="Khazanovich D."/>
            <person name="Kisner P."/>
            <person name="Lance K."/>
            <person name="Lara M."/>
            <person name="Lee W."/>
            <person name="Lennon N."/>
            <person name="Letendre F."/>
            <person name="LeVine R."/>
            <person name="Lipovsky A."/>
            <person name="Liu X."/>
            <person name="Liu J."/>
            <person name="Liu S."/>
            <person name="Lokyitsang T."/>
            <person name="Lokyitsang Y."/>
            <person name="Lubonja R."/>
            <person name="Lui A."/>
            <person name="MacDonald P."/>
            <person name="Magnisalis V."/>
            <person name="Maru K."/>
            <person name="Matthews C."/>
            <person name="McCusker W."/>
            <person name="McDonough S."/>
            <person name="Mehta T."/>
            <person name="Meldrim J."/>
            <person name="Meneus L."/>
            <person name="Mihai O."/>
            <person name="Mihalev A."/>
            <person name="Mihova T."/>
            <person name="Mittelman R."/>
            <person name="Mlenga V."/>
            <person name="Montmayeur A."/>
            <person name="Mulrain L."/>
            <person name="Navidi A."/>
            <person name="Naylor J."/>
            <person name="Negash T."/>
            <person name="Nguyen T."/>
            <person name="Nguyen N."/>
            <person name="Nicol R."/>
            <person name="Norbu C."/>
            <person name="Norbu N."/>
            <person name="Novod N."/>
            <person name="O'Neill B."/>
            <person name="Osman S."/>
            <person name="Markiewicz E."/>
            <person name="Oyono O.L."/>
            <person name="Patti C."/>
            <person name="Phunkhang P."/>
            <person name="Pierre F."/>
            <person name="Priest M."/>
            <person name="Raghuraman S."/>
            <person name="Rege F."/>
            <person name="Reyes R."/>
            <person name="Rise C."/>
            <person name="Rogov P."/>
            <person name="Ross K."/>
            <person name="Ryan E."/>
            <person name="Settipalli S."/>
            <person name="Shea T."/>
            <person name="Sherpa N."/>
            <person name="Shi L."/>
            <person name="Shih D."/>
            <person name="Sparrow T."/>
            <person name="Spaulding J."/>
            <person name="Stalker J."/>
            <person name="Stange-Thomann N."/>
            <person name="Stavropoulos S."/>
            <person name="Stone C."/>
            <person name="Strader C."/>
            <person name="Tesfaye S."/>
            <person name="Thomson T."/>
            <person name="Thoulutsang Y."/>
            <person name="Thoulutsang D."/>
            <person name="Topham K."/>
            <person name="Topping I."/>
            <person name="Tsamla T."/>
            <person name="Vassiliev H."/>
            <person name="Vo A."/>
            <person name="Wangchuk T."/>
            <person name="Wangdi T."/>
            <person name="Weiand M."/>
            <person name="Wilkinson J."/>
            <person name="Wilson A."/>
            <person name="Yadav S."/>
            <person name="Young G."/>
            <person name="Yu Q."/>
            <person name="Zembek L."/>
            <person name="Zhong D."/>
            <person name="Zimmer A."/>
            <person name="Zwirko Z."/>
            <person name="Jaffe D.B."/>
            <person name="Alvarez P."/>
            <person name="Brockman W."/>
            <person name="Butler J."/>
            <person name="Chin C."/>
            <person name="Gnerre S."/>
            <person name="Grabherr M."/>
            <person name="Kleber M."/>
            <person name="Mauceli E."/>
            <person name="MacCallum I."/>
        </authorList>
    </citation>
    <scope>NUCLEOTIDE SEQUENCE [LARGE SCALE GENOMIC DNA]</scope>
    <source>
        <strain evidence="10">Tucson 14030-0811.24</strain>
    </source>
</reference>
<accession>B4MN88</accession>
<keyword evidence="3" id="KW-0964">Secreted</keyword>
<evidence type="ECO:0000259" key="8">
    <source>
        <dbReference type="Pfam" id="PF01091"/>
    </source>
</evidence>
<dbReference type="KEGG" id="dwi:6638659"/>
<comment type="subcellular location">
    <subcellularLocation>
        <location evidence="1">Secreted</location>
    </subcellularLocation>
</comment>
<dbReference type="GO" id="GO:0008083">
    <property type="term" value="F:growth factor activity"/>
    <property type="evidence" value="ECO:0007669"/>
    <property type="project" value="InterPro"/>
</dbReference>
<name>B4MN88_DROWI</name>
<evidence type="ECO:0000256" key="1">
    <source>
        <dbReference type="ARBA" id="ARBA00004613"/>
    </source>
</evidence>
<dbReference type="PhylomeDB" id="B4MN88"/>
<keyword evidence="5" id="KW-1015">Disulfide bond</keyword>
<feature type="domain" description="Pleiotrophin/Midkine C-terminal" evidence="8">
    <location>
        <begin position="164"/>
        <end position="207"/>
    </location>
</feature>
<organism evidence="9 10">
    <name type="scientific">Drosophila willistoni</name>
    <name type="common">Fruit fly</name>
    <dbReference type="NCBI Taxonomy" id="7260"/>
    <lineage>
        <taxon>Eukaryota</taxon>
        <taxon>Metazoa</taxon>
        <taxon>Ecdysozoa</taxon>
        <taxon>Arthropoda</taxon>
        <taxon>Hexapoda</taxon>
        <taxon>Insecta</taxon>
        <taxon>Pterygota</taxon>
        <taxon>Neoptera</taxon>
        <taxon>Endopterygota</taxon>
        <taxon>Diptera</taxon>
        <taxon>Brachycera</taxon>
        <taxon>Muscomorpha</taxon>
        <taxon>Ephydroidea</taxon>
        <taxon>Drosophilidae</taxon>
        <taxon>Drosophila</taxon>
        <taxon>Sophophora</taxon>
    </lineage>
</organism>
<evidence type="ECO:0000256" key="6">
    <source>
        <dbReference type="SAM" id="MobiDB-lite"/>
    </source>
</evidence>
<dbReference type="GO" id="GO:0008201">
    <property type="term" value="F:heparin binding"/>
    <property type="evidence" value="ECO:0007669"/>
    <property type="project" value="EnsemblMetazoa"/>
</dbReference>
<dbReference type="Proteomes" id="UP000007798">
    <property type="component" value="Unassembled WGS sequence"/>
</dbReference>
<protein>
    <recommendedName>
        <fullName evidence="8">Pleiotrophin/Midkine C-terminal domain-containing protein</fullName>
    </recommendedName>
</protein>
<evidence type="ECO:0000256" key="4">
    <source>
        <dbReference type="ARBA" id="ARBA00022729"/>
    </source>
</evidence>
<dbReference type="AlphaFoldDB" id="B4MN88"/>
<dbReference type="InParanoid" id="B4MN88"/>
<dbReference type="HOGENOM" id="CLU_085176_0_0_1"/>
<dbReference type="PANTHER" id="PTHR21050:SF1">
    <property type="entry name" value="MIDKINE AND PLEIOTROPHIN 1, ISOFORM A-RELATED"/>
    <property type="match status" value="1"/>
</dbReference>
<evidence type="ECO:0000256" key="7">
    <source>
        <dbReference type="SAM" id="SignalP"/>
    </source>
</evidence>
<feature type="compositionally biased region" description="Basic residues" evidence="6">
    <location>
        <begin position="80"/>
        <end position="89"/>
    </location>
</feature>
<dbReference type="SMR" id="B4MN88"/>
<dbReference type="Gene3D" id="2.30.90.10">
    <property type="entry name" value="Heparin-binding Growth Factor, Midkine, Chain A- C-terminal Domain"/>
    <property type="match status" value="2"/>
</dbReference>
<keyword evidence="4 7" id="KW-0732">Signal</keyword>
<evidence type="ECO:0000313" key="10">
    <source>
        <dbReference type="Proteomes" id="UP000007798"/>
    </source>
</evidence>
<dbReference type="Pfam" id="PF01091">
    <property type="entry name" value="PTN_MK_C"/>
    <property type="match status" value="1"/>
</dbReference>
<dbReference type="EMBL" id="CH963847">
    <property type="protein sequence ID" value="EDW73644.1"/>
    <property type="molecule type" value="Genomic_DNA"/>
</dbReference>
<proteinExistence type="inferred from homology"/>
<sequence>MNLTAMTISVMAVLQFSLILLLMPTTLIYAEEHDQNVSRSSARLILKTRSGFILEREARGAVSVASEAGTPTPASSKENKRIRNNKKSIKRQDHLQHGATSTGGRKSGFKKLGDNGNNNSQHNRQIFKQQQKHQQQHSQQEQQDGNEQGLKPKVKTSENNKSSTCRYAKTVWSDCDGATNMRTRTLSLKKGEANCLPTRTIQKKCKKDCHYEKGAWSDCIAGQITREDKLRADSSTMGTGQCDPVRTVYKKCNPGAKQRGVAANRSGNKERKRKEKGTRRTPTEV</sequence>
<evidence type="ECO:0000256" key="3">
    <source>
        <dbReference type="ARBA" id="ARBA00022525"/>
    </source>
</evidence>
<gene>
    <name evidence="9" type="primary">Dwil\GK16544</name>
    <name evidence="9" type="ORF">Dwil_GK16544</name>
</gene>
<dbReference type="GO" id="GO:0048332">
    <property type="term" value="P:mesoderm morphogenesis"/>
    <property type="evidence" value="ECO:0007669"/>
    <property type="project" value="TreeGrafter"/>
</dbReference>